<evidence type="ECO:0000313" key="7">
    <source>
        <dbReference type="Proteomes" id="UP001054252"/>
    </source>
</evidence>
<feature type="domain" description="Integrase catalytic" evidence="5">
    <location>
        <begin position="1258"/>
        <end position="1418"/>
    </location>
</feature>
<dbReference type="PROSITE" id="PS50994">
    <property type="entry name" value="INTEGRASE"/>
    <property type="match status" value="1"/>
</dbReference>
<dbReference type="Pfam" id="PF00665">
    <property type="entry name" value="rve"/>
    <property type="match status" value="1"/>
</dbReference>
<reference evidence="6 7" key="1">
    <citation type="journal article" date="2021" name="Commun. Biol.">
        <title>The genome of Shorea leprosula (Dipterocarpaceae) highlights the ecological relevance of drought in aseasonal tropical rainforests.</title>
        <authorList>
            <person name="Ng K.K.S."/>
            <person name="Kobayashi M.J."/>
            <person name="Fawcett J.A."/>
            <person name="Hatakeyama M."/>
            <person name="Paape T."/>
            <person name="Ng C.H."/>
            <person name="Ang C.C."/>
            <person name="Tnah L.H."/>
            <person name="Lee C.T."/>
            <person name="Nishiyama T."/>
            <person name="Sese J."/>
            <person name="O'Brien M.J."/>
            <person name="Copetti D."/>
            <person name="Mohd Noor M.I."/>
            <person name="Ong R.C."/>
            <person name="Putra M."/>
            <person name="Sireger I.Z."/>
            <person name="Indrioko S."/>
            <person name="Kosugi Y."/>
            <person name="Izuno A."/>
            <person name="Isagi Y."/>
            <person name="Lee S.L."/>
            <person name="Shimizu K.K."/>
        </authorList>
    </citation>
    <scope>NUCLEOTIDE SEQUENCE [LARGE SCALE GENOMIC DNA]</scope>
    <source>
        <strain evidence="6">214</strain>
    </source>
</reference>
<dbReference type="InterPro" id="IPR021109">
    <property type="entry name" value="Peptidase_aspartic_dom_sf"/>
</dbReference>
<dbReference type="InterPro" id="IPR001995">
    <property type="entry name" value="Peptidase_A2_cat"/>
</dbReference>
<dbReference type="CDD" id="cd09279">
    <property type="entry name" value="RNase_HI_like"/>
    <property type="match status" value="1"/>
</dbReference>
<dbReference type="GO" id="GO:0003676">
    <property type="term" value="F:nucleic acid binding"/>
    <property type="evidence" value="ECO:0007669"/>
    <property type="project" value="InterPro"/>
</dbReference>
<dbReference type="Pfam" id="PF13456">
    <property type="entry name" value="RVT_3"/>
    <property type="match status" value="1"/>
</dbReference>
<feature type="domain" description="Peptidase A2" evidence="3">
    <location>
        <begin position="581"/>
        <end position="662"/>
    </location>
</feature>
<dbReference type="SUPFAM" id="SSF53098">
    <property type="entry name" value="Ribonuclease H-like"/>
    <property type="match status" value="2"/>
</dbReference>
<dbReference type="InterPro" id="IPR012337">
    <property type="entry name" value="RNaseH-like_sf"/>
</dbReference>
<keyword evidence="1" id="KW-0378">Hydrolase</keyword>
<feature type="region of interest" description="Disordered" evidence="2">
    <location>
        <begin position="392"/>
        <end position="418"/>
    </location>
</feature>
<evidence type="ECO:0000256" key="1">
    <source>
        <dbReference type="ARBA" id="ARBA00022801"/>
    </source>
</evidence>
<dbReference type="SUPFAM" id="SSF56672">
    <property type="entry name" value="DNA/RNA polymerases"/>
    <property type="match status" value="1"/>
</dbReference>
<dbReference type="EMBL" id="BPVZ01000036">
    <property type="protein sequence ID" value="GKV12322.1"/>
    <property type="molecule type" value="Genomic_DNA"/>
</dbReference>
<keyword evidence="7" id="KW-1185">Reference proteome</keyword>
<accession>A0AAV5JM17</accession>
<feature type="region of interest" description="Disordered" evidence="2">
    <location>
        <begin position="1"/>
        <end position="65"/>
    </location>
</feature>
<evidence type="ECO:0000256" key="2">
    <source>
        <dbReference type="SAM" id="MobiDB-lite"/>
    </source>
</evidence>
<name>A0AAV5JM17_9ROSI</name>
<dbReference type="Proteomes" id="UP001054252">
    <property type="component" value="Unassembled WGS sequence"/>
</dbReference>
<dbReference type="SUPFAM" id="SSF50630">
    <property type="entry name" value="Acid proteases"/>
    <property type="match status" value="1"/>
</dbReference>
<protein>
    <submittedName>
        <fullName evidence="6">Uncharacterized protein</fullName>
    </submittedName>
</protein>
<evidence type="ECO:0000259" key="5">
    <source>
        <dbReference type="PROSITE" id="PS50994"/>
    </source>
</evidence>
<dbReference type="PROSITE" id="PS50175">
    <property type="entry name" value="ASP_PROT_RETROV"/>
    <property type="match status" value="1"/>
</dbReference>
<dbReference type="Gene3D" id="3.30.420.10">
    <property type="entry name" value="Ribonuclease H-like superfamily/Ribonuclease H"/>
    <property type="match status" value="2"/>
</dbReference>
<feature type="compositionally biased region" description="Basic and acidic residues" evidence="2">
    <location>
        <begin position="394"/>
        <end position="405"/>
    </location>
</feature>
<dbReference type="InterPro" id="IPR036397">
    <property type="entry name" value="RNaseH_sf"/>
</dbReference>
<dbReference type="InterPro" id="IPR043502">
    <property type="entry name" value="DNA/RNA_pol_sf"/>
</dbReference>
<feature type="domain" description="RNase H type-1" evidence="4">
    <location>
        <begin position="1002"/>
        <end position="1134"/>
    </location>
</feature>
<dbReference type="InterPro" id="IPR001584">
    <property type="entry name" value="Integrase_cat-core"/>
</dbReference>
<evidence type="ECO:0000259" key="4">
    <source>
        <dbReference type="PROSITE" id="PS50879"/>
    </source>
</evidence>
<dbReference type="PROSITE" id="PS50879">
    <property type="entry name" value="RNASE_H_1"/>
    <property type="match status" value="1"/>
</dbReference>
<dbReference type="GO" id="GO:0015074">
    <property type="term" value="P:DNA integration"/>
    <property type="evidence" value="ECO:0007669"/>
    <property type="project" value="InterPro"/>
</dbReference>
<proteinExistence type="predicted"/>
<gene>
    <name evidence="6" type="ORF">SLEP1_g23481</name>
</gene>
<dbReference type="PANTHER" id="PTHR48475">
    <property type="entry name" value="RIBONUCLEASE H"/>
    <property type="match status" value="1"/>
</dbReference>
<feature type="compositionally biased region" description="Basic and acidic residues" evidence="2">
    <location>
        <begin position="49"/>
        <end position="58"/>
    </location>
</feature>
<dbReference type="InterPro" id="IPR041577">
    <property type="entry name" value="RT_RNaseH_2"/>
</dbReference>
<dbReference type="GO" id="GO:0004523">
    <property type="term" value="F:RNA-DNA hybrid ribonuclease activity"/>
    <property type="evidence" value="ECO:0007669"/>
    <property type="project" value="InterPro"/>
</dbReference>
<dbReference type="Gene3D" id="2.40.70.10">
    <property type="entry name" value="Acid Proteases"/>
    <property type="match status" value="1"/>
</dbReference>
<dbReference type="Pfam" id="PF17919">
    <property type="entry name" value="RT_RNaseH_2"/>
    <property type="match status" value="1"/>
</dbReference>
<organism evidence="6 7">
    <name type="scientific">Rubroshorea leprosula</name>
    <dbReference type="NCBI Taxonomy" id="152421"/>
    <lineage>
        <taxon>Eukaryota</taxon>
        <taxon>Viridiplantae</taxon>
        <taxon>Streptophyta</taxon>
        <taxon>Embryophyta</taxon>
        <taxon>Tracheophyta</taxon>
        <taxon>Spermatophyta</taxon>
        <taxon>Magnoliopsida</taxon>
        <taxon>eudicotyledons</taxon>
        <taxon>Gunneridae</taxon>
        <taxon>Pentapetalae</taxon>
        <taxon>rosids</taxon>
        <taxon>malvids</taxon>
        <taxon>Malvales</taxon>
        <taxon>Dipterocarpaceae</taxon>
        <taxon>Rubroshorea</taxon>
    </lineage>
</organism>
<evidence type="ECO:0000259" key="3">
    <source>
        <dbReference type="PROSITE" id="PS50175"/>
    </source>
</evidence>
<sequence length="1565" mass="176953">MPRRVGKEVAQQVEVAPVSPRHSEGENSPEHLPPISPLANRSYGNPIYHNDDEEKVDSAESSSKISQELQQIRKLQEEANQNMERSLQSFLQAQRKHSYHFTQCLNVIERAIHDNSRAIREDVAESRRTFTAASERTMEHVRQQQNVPRQPVPPAMELPQQNLLDPLPEGHGGHINQPHVVQQMPNAQNNALGAGQVQFNRQQQNNPAGSILGSQDPVEAAFRAAEQFNANQQRYVPPARRPNVVPQPNLQNNAAAKCLPYESGRQYTFDVTKANEIFDYLKKSRHIKLPQGHRISTVAEIASKDYYKIDKGLLRFPEKPKKAMGVDENPFLNVEVGVNVADIRSISRRTYRGRTLAADDLRWVIEKERERHAQQNQRLGRQHHAARIYASRSRMKEARHTDHSRMVKPPQRPPSKRWEKVVHPKFPKEPGKMVWKRKENQKVTVQNESQPKVPSPKLTSLIVNENELKATFEADQQAELTSDNNLLEDMDVLQIGSISINLSCLVLTLPLVFQAKGSETTHVSNGSMLVEEEVIEVPAQEEEEEHDILSEQIIFNKPDENVARHIKPLYISAHMDGVPVNRVLVDNGAAVNVIPSFMLRNLGKNSEGLVYTDVTINDFTGGVSKSKGVLPVALTIGNKTSMSAFFVVDSSATYNALLGRDWIHSSWCVPSSLHQRLIFWNGGKTEVVYADNRPFLANSNMVEARYYDEDVGTIRFFGMDRQGRPCGITTCNKPTLAKYVVDEVVHEGEEDTHTNGITMEELDLAPAKLDDLRADVQDPLKEVNLGTEAEPCITFVSGLLPPEMRDQIICLLHEFKDCFAWDYSEMPDFKWERQHQAAFDAIKEYLSKLPVLVPPVKNKPLLLYISAADESIGCLLAQENNNKQEQAVYYLSRALNSTKVKYSSVEKLCLALFFAAIKLRHYLLYLGVFVVSKTDVIKYMLSRPLLRGRIGKWILALTEFNLRYFPQKAVKGQALADFLADHPCLDVNADEDKGINLFSIDLVPWRLIFYGSSTDQASGAGIIIVSPDGIKTQWCFQLDFECTNNQTEYEALVIGLELLVELKVPSVEIVGDSQLVLKQLSGEYKCTSVVLSPYFAIAIQLLEEFDDVSLKHIPRNMNIEANELAQIASGVKMPEGILEKVIVIEKRMLPSIHQRGITVEACSLDVTPTDWRHPIIEHFRNPSSKTSRRTRMQALNYVLLRDVLYRRGQDELLLRCLGLDESCHVMSDVHNGICGAHQAGIKMRWIIRRHASELHPIVKPWPFRGWAIDLIGKIYPPSSKGHSFIIVATDYFTKWVEVRPMKKVDQGDVIKFIKEDLIHRFGLPETITSDQGTVFVGSQVEAFAKDMGFHLLNSTPHYAQANGQAEASNKININILEKMVDDNPRRWHELLSDTLSAYRTSQRSSTKVTPFSLTYGHDAVLPMKLTARSLRIAIQNGLNSGEYNEAMIMELENLEEARLTGLDVMKAQKLKVARAYNKRVKQKNLAKGSLVWKAVLPLGKKDPRYGKWSPNWEGPFQIHKVLKGGAFWLKSLNGELHPRKINGIYLKPYHPTVWEARDNSASTSA</sequence>
<dbReference type="PANTHER" id="PTHR48475:SF1">
    <property type="entry name" value="RNASE H TYPE-1 DOMAIN-CONTAINING PROTEIN"/>
    <property type="match status" value="1"/>
</dbReference>
<dbReference type="GO" id="GO:0006508">
    <property type="term" value="P:proteolysis"/>
    <property type="evidence" value="ECO:0007669"/>
    <property type="project" value="InterPro"/>
</dbReference>
<evidence type="ECO:0000313" key="6">
    <source>
        <dbReference type="EMBL" id="GKV12322.1"/>
    </source>
</evidence>
<comment type="caution">
    <text evidence="6">The sequence shown here is derived from an EMBL/GenBank/DDBJ whole genome shotgun (WGS) entry which is preliminary data.</text>
</comment>
<dbReference type="CDD" id="cd00303">
    <property type="entry name" value="retropepsin_like"/>
    <property type="match status" value="1"/>
</dbReference>
<dbReference type="GO" id="GO:0004190">
    <property type="term" value="F:aspartic-type endopeptidase activity"/>
    <property type="evidence" value="ECO:0007669"/>
    <property type="project" value="InterPro"/>
</dbReference>
<dbReference type="InterPro" id="IPR002156">
    <property type="entry name" value="RNaseH_domain"/>
</dbReference>